<dbReference type="EMBL" id="HE612864">
    <property type="protein sequence ID" value="CCE64566.1"/>
    <property type="molecule type" value="Genomic_DNA"/>
</dbReference>
<feature type="transmembrane region" description="Helical" evidence="1">
    <location>
        <begin position="12"/>
        <end position="32"/>
    </location>
</feature>
<reference evidence="2 3" key="1">
    <citation type="journal article" date="2011" name="Proc. Natl. Acad. Sci. U.S.A.">
        <title>Evolutionary erosion of yeast sex chromosomes by mating-type switching accidents.</title>
        <authorList>
            <person name="Gordon J.L."/>
            <person name="Armisen D."/>
            <person name="Proux-Wera E."/>
            <person name="Oheigeartaigh S.S."/>
            <person name="Byrne K.P."/>
            <person name="Wolfe K.H."/>
        </authorList>
    </citation>
    <scope>NUCLEOTIDE SEQUENCE [LARGE SCALE GENOMIC DNA]</scope>
    <source>
        <strain evidence="3">ATCC 24235 / CBS 4417 / NBRC 1672 / NRRL Y-8282 / UCD 70-5</strain>
    </source>
</reference>
<dbReference type="InterPro" id="IPR050587">
    <property type="entry name" value="GNT1/Glycosyltrans_8"/>
</dbReference>
<dbReference type="InterPro" id="IPR029044">
    <property type="entry name" value="Nucleotide-diphossugar_trans"/>
</dbReference>
<dbReference type="RefSeq" id="XP_003687000.1">
    <property type="nucleotide sequence ID" value="XM_003686952.1"/>
</dbReference>
<name>G8BXD8_TETPH</name>
<dbReference type="SUPFAM" id="SSF53448">
    <property type="entry name" value="Nucleotide-diphospho-sugar transferases"/>
    <property type="match status" value="1"/>
</dbReference>
<dbReference type="PANTHER" id="PTHR11183">
    <property type="entry name" value="GLYCOGENIN SUBFAMILY MEMBER"/>
    <property type="match status" value="1"/>
</dbReference>
<evidence type="ECO:0000313" key="3">
    <source>
        <dbReference type="Proteomes" id="UP000005666"/>
    </source>
</evidence>
<dbReference type="AlphaFoldDB" id="G8BXD8"/>
<keyword evidence="1" id="KW-0472">Membrane</keyword>
<dbReference type="OMA" id="ILPHRVY"/>
<gene>
    <name evidence="2" type="primary">TPHA0I00600</name>
    <name evidence="2" type="ordered locus">TPHA_0I00600</name>
</gene>
<keyword evidence="1" id="KW-1133">Transmembrane helix</keyword>
<dbReference type="HOGENOM" id="CLU_034860_1_0_1"/>
<proteinExistence type="predicted"/>
<dbReference type="GO" id="GO:0006487">
    <property type="term" value="P:protein N-linked glycosylation"/>
    <property type="evidence" value="ECO:0007669"/>
    <property type="project" value="EnsemblFungi"/>
</dbReference>
<dbReference type="GeneID" id="11534353"/>
<accession>G8BXD8</accession>
<protein>
    <recommendedName>
        <fullName evidence="4">Glucose N-acetyltransferase 1</fullName>
    </recommendedName>
</protein>
<dbReference type="Proteomes" id="UP000005666">
    <property type="component" value="Chromosome 9"/>
</dbReference>
<dbReference type="Gene3D" id="3.90.550.10">
    <property type="entry name" value="Spore Coat Polysaccharide Biosynthesis Protein SpsA, Chain A"/>
    <property type="match status" value="1"/>
</dbReference>
<evidence type="ECO:0000256" key="1">
    <source>
        <dbReference type="SAM" id="Phobius"/>
    </source>
</evidence>
<sequence>MILKRKLRIIPIAILVILAIVYFCNSVVHFQLHKEIKYYKKYFKQRKNGIQGSYYPLAIKQIPAETIDHLYDTRLARAKSSKDKIDWKKLAYVNYVTEPSYLCNTLIMFQSLITHGTQAKLLLLISPELLDPNSESSIEYNTVALIEHIKKLNTDEENPQIIIKSVDTILKQNDSTLWKNSLTKLAVFNQTEYDRIIYMDNDAYLTDSLDELFFIPDYIKFAAPLTYWFLSEKDLKKAADEVENDDGEPTNLYFYLKQIDARIDKGQMIYNHLPSLPHTLFLDSKDIADDIIHGTPSRSPLLDYVKTRRTSKLKFASNLMVIKPSEDDFNRIITEFLPELINKKDSYDMDLINDYLYNLKYIISEQFMIFRKLKSHFTPEVMVLPFSRYGLLTGSIKNRNHYPMIANDILGYTKIEEKTKSDKIDGLNIATKPDDIKISDYISKNKYIHFSDYPLGKPWQYEKFDDFKCVVDKKNSKHSEDDAEMCKVWNSVFELYMVERNICAKV</sequence>
<dbReference type="STRING" id="1071381.G8BXD8"/>
<keyword evidence="3" id="KW-1185">Reference proteome</keyword>
<dbReference type="OrthoDB" id="2014201at2759"/>
<dbReference type="GO" id="GO:0005797">
    <property type="term" value="C:Golgi medial cisterna"/>
    <property type="evidence" value="ECO:0007669"/>
    <property type="project" value="EnsemblFungi"/>
</dbReference>
<evidence type="ECO:0008006" key="4">
    <source>
        <dbReference type="Google" id="ProtNLM"/>
    </source>
</evidence>
<keyword evidence="1" id="KW-0812">Transmembrane</keyword>
<dbReference type="eggNOG" id="KOG1950">
    <property type="taxonomic scope" value="Eukaryota"/>
</dbReference>
<dbReference type="KEGG" id="tpf:TPHA_0I00600"/>
<evidence type="ECO:0000313" key="2">
    <source>
        <dbReference type="EMBL" id="CCE64566.1"/>
    </source>
</evidence>
<organism evidence="2 3">
    <name type="scientific">Tetrapisispora phaffii (strain ATCC 24235 / CBS 4417 / NBRC 1672 / NRRL Y-8282 / UCD 70-5)</name>
    <name type="common">Yeast</name>
    <name type="synonym">Fabospora phaffii</name>
    <dbReference type="NCBI Taxonomy" id="1071381"/>
    <lineage>
        <taxon>Eukaryota</taxon>
        <taxon>Fungi</taxon>
        <taxon>Dikarya</taxon>
        <taxon>Ascomycota</taxon>
        <taxon>Saccharomycotina</taxon>
        <taxon>Saccharomycetes</taxon>
        <taxon>Saccharomycetales</taxon>
        <taxon>Saccharomycetaceae</taxon>
        <taxon>Tetrapisispora</taxon>
    </lineage>
</organism>
<dbReference type="GO" id="GO:0008375">
    <property type="term" value="F:acetylglucosaminyltransferase activity"/>
    <property type="evidence" value="ECO:0007669"/>
    <property type="project" value="EnsemblFungi"/>
</dbReference>